<proteinExistence type="predicted"/>
<dbReference type="EMBL" id="LXQA010079393">
    <property type="protein sequence ID" value="MCI11234.1"/>
    <property type="molecule type" value="Genomic_DNA"/>
</dbReference>
<protein>
    <submittedName>
        <fullName evidence="1">Uncharacterized protein</fullName>
    </submittedName>
</protein>
<sequence>MFSQFNFIFDGRIKGYTKESYIVNARIDIRINTFTGHPRDFAARCYQFVPGAVHISVYAPSTANPTGASTPAIGTSTSFQCTT</sequence>
<accession>A0A392PHG8</accession>
<dbReference type="AlphaFoldDB" id="A0A392PHG8"/>
<name>A0A392PHG8_9FABA</name>
<evidence type="ECO:0000313" key="2">
    <source>
        <dbReference type="Proteomes" id="UP000265520"/>
    </source>
</evidence>
<organism evidence="1 2">
    <name type="scientific">Trifolium medium</name>
    <dbReference type="NCBI Taxonomy" id="97028"/>
    <lineage>
        <taxon>Eukaryota</taxon>
        <taxon>Viridiplantae</taxon>
        <taxon>Streptophyta</taxon>
        <taxon>Embryophyta</taxon>
        <taxon>Tracheophyta</taxon>
        <taxon>Spermatophyta</taxon>
        <taxon>Magnoliopsida</taxon>
        <taxon>eudicotyledons</taxon>
        <taxon>Gunneridae</taxon>
        <taxon>Pentapetalae</taxon>
        <taxon>rosids</taxon>
        <taxon>fabids</taxon>
        <taxon>Fabales</taxon>
        <taxon>Fabaceae</taxon>
        <taxon>Papilionoideae</taxon>
        <taxon>50 kb inversion clade</taxon>
        <taxon>NPAAA clade</taxon>
        <taxon>Hologalegina</taxon>
        <taxon>IRL clade</taxon>
        <taxon>Trifolieae</taxon>
        <taxon>Trifolium</taxon>
    </lineage>
</organism>
<evidence type="ECO:0000313" key="1">
    <source>
        <dbReference type="EMBL" id="MCI11234.1"/>
    </source>
</evidence>
<comment type="caution">
    <text evidence="1">The sequence shown here is derived from an EMBL/GenBank/DDBJ whole genome shotgun (WGS) entry which is preliminary data.</text>
</comment>
<dbReference type="Proteomes" id="UP000265520">
    <property type="component" value="Unassembled WGS sequence"/>
</dbReference>
<reference evidence="1 2" key="1">
    <citation type="journal article" date="2018" name="Front. Plant Sci.">
        <title>Red Clover (Trifolium pratense) and Zigzag Clover (T. medium) - A Picture of Genomic Similarities and Differences.</title>
        <authorList>
            <person name="Dluhosova J."/>
            <person name="Istvanek J."/>
            <person name="Nedelnik J."/>
            <person name="Repkova J."/>
        </authorList>
    </citation>
    <scope>NUCLEOTIDE SEQUENCE [LARGE SCALE GENOMIC DNA]</scope>
    <source>
        <strain evidence="2">cv. 10/8</strain>
        <tissue evidence="1">Leaf</tissue>
    </source>
</reference>
<keyword evidence="2" id="KW-1185">Reference proteome</keyword>